<organism evidence="2 3">
    <name type="scientific">Persicobacter psychrovividus</name>
    <dbReference type="NCBI Taxonomy" id="387638"/>
    <lineage>
        <taxon>Bacteria</taxon>
        <taxon>Pseudomonadati</taxon>
        <taxon>Bacteroidota</taxon>
        <taxon>Cytophagia</taxon>
        <taxon>Cytophagales</taxon>
        <taxon>Persicobacteraceae</taxon>
        <taxon>Persicobacter</taxon>
    </lineage>
</organism>
<dbReference type="CDD" id="cd04301">
    <property type="entry name" value="NAT_SF"/>
    <property type="match status" value="1"/>
</dbReference>
<dbReference type="InterPro" id="IPR016181">
    <property type="entry name" value="Acyl_CoA_acyltransferase"/>
</dbReference>
<name>A0ABN6LB05_9BACT</name>
<dbReference type="Gene3D" id="3.40.630.30">
    <property type="match status" value="1"/>
</dbReference>
<dbReference type="EMBL" id="AP025292">
    <property type="protein sequence ID" value="BDC98496.1"/>
    <property type="molecule type" value="Genomic_DNA"/>
</dbReference>
<protein>
    <submittedName>
        <fullName evidence="2">GNAT family acetyltransferase</fullName>
    </submittedName>
</protein>
<evidence type="ECO:0000313" key="3">
    <source>
        <dbReference type="Proteomes" id="UP001354989"/>
    </source>
</evidence>
<dbReference type="InterPro" id="IPR000182">
    <property type="entry name" value="GNAT_dom"/>
</dbReference>
<accession>A0ABN6LB05</accession>
<dbReference type="SUPFAM" id="SSF55729">
    <property type="entry name" value="Acyl-CoA N-acyltransferases (Nat)"/>
    <property type="match status" value="1"/>
</dbReference>
<gene>
    <name evidence="2" type="ORF">PEPS_07770</name>
</gene>
<dbReference type="PROSITE" id="PS51186">
    <property type="entry name" value="GNAT"/>
    <property type="match status" value="1"/>
</dbReference>
<dbReference type="Proteomes" id="UP001354989">
    <property type="component" value="Chromosome"/>
</dbReference>
<keyword evidence="3" id="KW-1185">Reference proteome</keyword>
<reference evidence="2 3" key="1">
    <citation type="submission" date="2021-12" db="EMBL/GenBank/DDBJ databases">
        <title>Genome sequencing of bacteria with rrn-lacking chromosome and rrn-plasmid.</title>
        <authorList>
            <person name="Anda M."/>
            <person name="Iwasaki W."/>
        </authorList>
    </citation>
    <scope>NUCLEOTIDE SEQUENCE [LARGE SCALE GENOMIC DNA]</scope>
    <source>
        <strain evidence="2 3">NBRC 101262</strain>
    </source>
</reference>
<dbReference type="Pfam" id="PF13673">
    <property type="entry name" value="Acetyltransf_10"/>
    <property type="match status" value="1"/>
</dbReference>
<feature type="domain" description="N-acetyltransferase" evidence="1">
    <location>
        <begin position="8"/>
        <end position="149"/>
    </location>
</feature>
<proteinExistence type="predicted"/>
<evidence type="ECO:0000313" key="2">
    <source>
        <dbReference type="EMBL" id="BDC98496.1"/>
    </source>
</evidence>
<evidence type="ECO:0000259" key="1">
    <source>
        <dbReference type="PROSITE" id="PS51186"/>
    </source>
</evidence>
<dbReference type="RefSeq" id="WP_338397705.1">
    <property type="nucleotide sequence ID" value="NZ_AP025292.1"/>
</dbReference>
<sequence>MALTFELKHYEQLSKDEFFDIAKLRIDVFIVEQHCPYPDLDDTDKQCFHFMMKKDGELAGYVRLIETDKSPLKKLGRIIIAPDFREDRLGKVLVQEALKATHQQFPTAEQVAISAQQIIIPFYNKVGFKEEGPIYLEDRIPHRKMVYTF</sequence>